<sequence>MATEDTTPQRTFIVPEGAYKELLYIVELHKQHGAPNRFETVDDLLDFILLSVADGSRRPGAWERGMLEQMGLIAECPAHHVYRSSYGKPSEDKSDA</sequence>
<accession>A0A701XXY8</accession>
<reference evidence="1" key="1">
    <citation type="journal article" date="2018" name="Genome Biol.">
        <title>SKESA: strategic k-mer extension for scrupulous assemblies.</title>
        <authorList>
            <person name="Souvorov A."/>
            <person name="Agarwala R."/>
            <person name="Lipman D.J."/>
        </authorList>
    </citation>
    <scope>NUCLEOTIDE SEQUENCE</scope>
    <source>
        <strain evidence="1">74-85</strain>
    </source>
</reference>
<name>A0A701XXY8_SALHO</name>
<gene>
    <name evidence="1" type="ORF">G0B32_21845</name>
</gene>
<evidence type="ECO:0000313" key="1">
    <source>
        <dbReference type="EMBL" id="HAC6521236.1"/>
    </source>
</evidence>
<dbReference type="AlphaFoldDB" id="A0A701XXY8"/>
<reference evidence="1" key="2">
    <citation type="submission" date="2018-07" db="EMBL/GenBank/DDBJ databases">
        <authorList>
            <consortium name="NCBI Pathogen Detection Project"/>
        </authorList>
    </citation>
    <scope>NUCLEOTIDE SEQUENCE</scope>
    <source>
        <strain evidence="1">74-85</strain>
    </source>
</reference>
<comment type="caution">
    <text evidence="1">The sequence shown here is derived from an EMBL/GenBank/DDBJ whole genome shotgun (WGS) entry which is preliminary data.</text>
</comment>
<proteinExistence type="predicted"/>
<organism evidence="1">
    <name type="scientific">Salmonella enterica subsp. houtenae serovar 45:g,z51:-</name>
    <dbReference type="NCBI Taxonomy" id="1967611"/>
    <lineage>
        <taxon>Bacteria</taxon>
        <taxon>Pseudomonadati</taxon>
        <taxon>Pseudomonadota</taxon>
        <taxon>Gammaproteobacteria</taxon>
        <taxon>Enterobacterales</taxon>
        <taxon>Enterobacteriaceae</taxon>
        <taxon>Salmonella</taxon>
    </lineage>
</organism>
<dbReference type="EMBL" id="DAAMGC010000030">
    <property type="protein sequence ID" value="HAC6521236.1"/>
    <property type="molecule type" value="Genomic_DNA"/>
</dbReference>
<protein>
    <submittedName>
        <fullName evidence="1">Uncharacterized protein</fullName>
    </submittedName>
</protein>